<dbReference type="SUPFAM" id="SSF52540">
    <property type="entry name" value="P-loop containing nucleoside triphosphate hydrolases"/>
    <property type="match status" value="1"/>
</dbReference>
<dbReference type="Gene3D" id="3.40.50.300">
    <property type="entry name" value="P-loop containing nucleotide triphosphate hydrolases"/>
    <property type="match status" value="1"/>
</dbReference>
<dbReference type="GO" id="GO:0008817">
    <property type="term" value="F:corrinoid adenosyltransferase activity"/>
    <property type="evidence" value="ECO:0007669"/>
    <property type="project" value="UniProtKB-UniRule"/>
</dbReference>
<comment type="subcellular location">
    <subcellularLocation>
        <location evidence="8">Cytoplasm</location>
    </subcellularLocation>
</comment>
<accession>A0A097R182</accession>
<dbReference type="InterPro" id="IPR027417">
    <property type="entry name" value="P-loop_NTPase"/>
</dbReference>
<dbReference type="NCBIfam" id="TIGR00708">
    <property type="entry name" value="cobA"/>
    <property type="match status" value="1"/>
</dbReference>
<name>A0A097R182_HAFAL</name>
<comment type="pathway">
    <text evidence="1 8">Cofactor biosynthesis; adenosylcobalamin biosynthesis; adenosylcobalamin from cob(II)yrinate a,c-diamide: step 2/7.</text>
</comment>
<evidence type="ECO:0000256" key="7">
    <source>
        <dbReference type="ARBA" id="ARBA00048692"/>
    </source>
</evidence>
<sequence>MSEERYQQRQQQLKERVEQRVAEATKRCGIVIVFTGNGKGKTSAAFGTAARAIGHGMKVGVVQFIKGEWESGERNLLERAGAEFHIMATGFTWDTQDKLSDTRAAVTAWEQGKRMLADPSYGLVILDELTYMLTYGYLALDEVLTALENRPAQQNVVITGRACHRDLIALADTVSELRPVKHAFDNGIQAQAGIDW</sequence>
<proteinExistence type="inferred from homology"/>
<keyword evidence="10" id="KW-1185">Reference proteome</keyword>
<dbReference type="UniPathway" id="UPA00148">
    <property type="reaction ID" value="UER00233"/>
</dbReference>
<dbReference type="InterPro" id="IPR003724">
    <property type="entry name" value="CblAdoTrfase_CobA"/>
</dbReference>
<comment type="function">
    <text evidence="5 8">Required for both de novo synthesis of the corrin ring for the assimilation of exogenous corrinoids. Participates in the adenosylation of a variety of incomplete and complete corrinoids.</text>
</comment>
<dbReference type="NCBIfam" id="NF004637">
    <property type="entry name" value="PRK05986.1"/>
    <property type="match status" value="1"/>
</dbReference>
<gene>
    <name evidence="9" type="ORF">AT03_08705</name>
</gene>
<evidence type="ECO:0000313" key="10">
    <source>
        <dbReference type="Proteomes" id="UP000029986"/>
    </source>
</evidence>
<dbReference type="Proteomes" id="UP000029986">
    <property type="component" value="Chromosome"/>
</dbReference>
<comment type="catalytic activity">
    <reaction evidence="6 8">
        <text>2 cob(II)yrinate a,c diamide + reduced [electron-transfer flavoprotein] + 2 ATP = 2 adenosylcob(III)yrinate a,c-diamide + 2 triphosphate + oxidized [electron-transfer flavoprotein] + 3 H(+)</text>
        <dbReference type="Rhea" id="RHEA:11528"/>
        <dbReference type="Rhea" id="RHEA-COMP:10685"/>
        <dbReference type="Rhea" id="RHEA-COMP:10686"/>
        <dbReference type="ChEBI" id="CHEBI:15378"/>
        <dbReference type="ChEBI" id="CHEBI:18036"/>
        <dbReference type="ChEBI" id="CHEBI:30616"/>
        <dbReference type="ChEBI" id="CHEBI:57692"/>
        <dbReference type="ChEBI" id="CHEBI:58307"/>
        <dbReference type="ChEBI" id="CHEBI:58503"/>
        <dbReference type="ChEBI" id="CHEBI:58537"/>
        <dbReference type="EC" id="2.5.1.17"/>
    </reaction>
</comment>
<evidence type="ECO:0000256" key="6">
    <source>
        <dbReference type="ARBA" id="ARBA00048555"/>
    </source>
</evidence>
<dbReference type="GO" id="GO:0006779">
    <property type="term" value="P:porphyrin-containing compound biosynthetic process"/>
    <property type="evidence" value="ECO:0007669"/>
    <property type="project" value="UniProtKB-UniRule"/>
</dbReference>
<dbReference type="KEGG" id="hav:AT03_08705"/>
<dbReference type="AlphaFoldDB" id="A0A097R182"/>
<dbReference type="OrthoDB" id="9810309at2"/>
<reference evidence="9 10" key="1">
    <citation type="journal article" date="2014" name="Gut Pathog.">
        <title>Gene clusters of Hafnia alvei strain FB1 important in survival and pathogenesis: a draft genome perspective.</title>
        <authorList>
            <person name="Tan J.Y."/>
            <person name="Yin W.F."/>
            <person name="Chan K.G."/>
        </authorList>
    </citation>
    <scope>NUCLEOTIDE SEQUENCE [LARGE SCALE GENOMIC DNA]</scope>
    <source>
        <strain evidence="9 10">FB1</strain>
    </source>
</reference>
<dbReference type="GO" id="GO:0005524">
    <property type="term" value="F:ATP binding"/>
    <property type="evidence" value="ECO:0007669"/>
    <property type="project" value="UniProtKB-UniRule"/>
</dbReference>
<evidence type="ECO:0000256" key="4">
    <source>
        <dbReference type="ARBA" id="ARBA00023244"/>
    </source>
</evidence>
<dbReference type="EMBL" id="CP009706">
    <property type="protein sequence ID" value="AIU72465.1"/>
    <property type="molecule type" value="Genomic_DNA"/>
</dbReference>
<protein>
    <recommendedName>
        <fullName evidence="3 8">Corrinoid adenosyltransferase</fullName>
        <ecNumber evidence="3 8">2.5.1.17</ecNumber>
    </recommendedName>
    <alternativeName>
        <fullName evidence="8">Cob(II)alamin adenosyltransferase</fullName>
    </alternativeName>
    <alternativeName>
        <fullName evidence="8">Cob(II)yrinic acid a,c-diamide adenosyltransferase</fullName>
    </alternativeName>
</protein>
<evidence type="ECO:0000256" key="1">
    <source>
        <dbReference type="ARBA" id="ARBA00005121"/>
    </source>
</evidence>
<evidence type="ECO:0000256" key="2">
    <source>
        <dbReference type="ARBA" id="ARBA00007487"/>
    </source>
</evidence>
<dbReference type="HOGENOM" id="CLU_088595_0_0_6"/>
<dbReference type="RefSeq" id="WP_025802726.1">
    <property type="nucleotide sequence ID" value="NZ_CP009706.1"/>
</dbReference>
<dbReference type="PIRSF" id="PIRSF015617">
    <property type="entry name" value="Adensltrnsf_CobA"/>
    <property type="match status" value="1"/>
</dbReference>
<comment type="catalytic activity">
    <reaction evidence="7 8">
        <text>2 cob(II)alamin + reduced [electron-transfer flavoprotein] + 2 ATP = 2 adenosylcob(III)alamin + 2 triphosphate + oxidized [electron-transfer flavoprotein] + 3 H(+)</text>
        <dbReference type="Rhea" id="RHEA:28671"/>
        <dbReference type="Rhea" id="RHEA-COMP:10685"/>
        <dbReference type="Rhea" id="RHEA-COMP:10686"/>
        <dbReference type="ChEBI" id="CHEBI:15378"/>
        <dbReference type="ChEBI" id="CHEBI:16304"/>
        <dbReference type="ChEBI" id="CHEBI:18036"/>
        <dbReference type="ChEBI" id="CHEBI:18408"/>
        <dbReference type="ChEBI" id="CHEBI:30616"/>
        <dbReference type="ChEBI" id="CHEBI:57692"/>
        <dbReference type="ChEBI" id="CHEBI:58307"/>
        <dbReference type="EC" id="2.5.1.17"/>
    </reaction>
</comment>
<keyword evidence="8" id="KW-0547">Nucleotide-binding</keyword>
<keyword evidence="8" id="KW-0169">Cobalamin biosynthesis</keyword>
<evidence type="ECO:0000256" key="8">
    <source>
        <dbReference type="PIRNR" id="PIRNR015617"/>
    </source>
</evidence>
<dbReference type="CDD" id="cd00561">
    <property type="entry name" value="CobA_ACA"/>
    <property type="match status" value="1"/>
</dbReference>
<evidence type="ECO:0000313" key="9">
    <source>
        <dbReference type="EMBL" id="AIU72465.1"/>
    </source>
</evidence>
<organism evidence="9 10">
    <name type="scientific">Hafnia alvei FB1</name>
    <dbReference type="NCBI Taxonomy" id="1453496"/>
    <lineage>
        <taxon>Bacteria</taxon>
        <taxon>Pseudomonadati</taxon>
        <taxon>Pseudomonadota</taxon>
        <taxon>Gammaproteobacteria</taxon>
        <taxon>Enterobacterales</taxon>
        <taxon>Hafniaceae</taxon>
        <taxon>Hafnia</taxon>
    </lineage>
</organism>
<dbReference type="eggNOG" id="COG2109">
    <property type="taxonomic scope" value="Bacteria"/>
</dbReference>
<evidence type="ECO:0000256" key="5">
    <source>
        <dbReference type="ARBA" id="ARBA00024929"/>
    </source>
</evidence>
<evidence type="ECO:0000256" key="3">
    <source>
        <dbReference type="ARBA" id="ARBA00012454"/>
    </source>
</evidence>
<dbReference type="Pfam" id="PF02572">
    <property type="entry name" value="CobA_CobO_BtuR"/>
    <property type="match status" value="1"/>
</dbReference>
<dbReference type="PANTHER" id="PTHR46638:SF1">
    <property type="entry name" value="CORRINOID ADENOSYLTRANSFERASE"/>
    <property type="match status" value="1"/>
</dbReference>
<keyword evidence="8" id="KW-0963">Cytoplasm</keyword>
<comment type="similarity">
    <text evidence="2 8">Belongs to the Cob(I)alamin adenosyltransferase family.</text>
</comment>
<keyword evidence="8" id="KW-0067">ATP-binding</keyword>
<dbReference type="GO" id="GO:0009236">
    <property type="term" value="P:cobalamin biosynthetic process"/>
    <property type="evidence" value="ECO:0007669"/>
    <property type="project" value="UniProtKB-UniRule"/>
</dbReference>
<keyword evidence="4 8" id="KW-0627">Porphyrin biosynthesis</keyword>
<dbReference type="PATRIC" id="fig|1453496.5.peg.1738"/>
<dbReference type="EC" id="2.5.1.17" evidence="3 8"/>
<dbReference type="GO" id="GO:0005737">
    <property type="term" value="C:cytoplasm"/>
    <property type="evidence" value="ECO:0007669"/>
    <property type="project" value="UniProtKB-SubCell"/>
</dbReference>
<keyword evidence="8 9" id="KW-0808">Transferase</keyword>
<dbReference type="PANTHER" id="PTHR46638">
    <property type="entry name" value="CORRINOID ADENOSYLTRANSFERASE"/>
    <property type="match status" value="1"/>
</dbReference>